<dbReference type="AlphaFoldDB" id="A0AAX3YQ41"/>
<organism evidence="3 5">
    <name type="scientific">Rhodococcus opacus</name>
    <name type="common">Nocardia opaca</name>
    <dbReference type="NCBI Taxonomy" id="37919"/>
    <lineage>
        <taxon>Bacteria</taxon>
        <taxon>Bacillati</taxon>
        <taxon>Actinomycetota</taxon>
        <taxon>Actinomycetes</taxon>
        <taxon>Mycobacteriales</taxon>
        <taxon>Nocardiaceae</taxon>
        <taxon>Rhodococcus</taxon>
    </lineage>
</organism>
<dbReference type="EMBL" id="CP130954">
    <property type="protein sequence ID" value="WLF51290.1"/>
    <property type="molecule type" value="Genomic_DNA"/>
</dbReference>
<dbReference type="EMBL" id="JAPWIS010000017">
    <property type="protein sequence ID" value="MCZ4587715.1"/>
    <property type="molecule type" value="Genomic_DNA"/>
</dbReference>
<geneLocation type="plasmid" evidence="3 5">
    <name>pRho-VOC14-C342</name>
</geneLocation>
<reference evidence="2" key="1">
    <citation type="submission" date="2022-12" db="EMBL/GenBank/DDBJ databases">
        <authorList>
            <person name="Krivoruchko A.V."/>
            <person name="Elkin A."/>
        </authorList>
    </citation>
    <scope>NUCLEOTIDE SEQUENCE</scope>
    <source>
        <strain evidence="2">IEGM 249</strain>
    </source>
</reference>
<evidence type="ECO:0000313" key="3">
    <source>
        <dbReference type="EMBL" id="WLF51290.1"/>
    </source>
</evidence>
<feature type="region of interest" description="Disordered" evidence="1">
    <location>
        <begin position="87"/>
        <end position="108"/>
    </location>
</feature>
<dbReference type="RefSeq" id="WP_269592061.1">
    <property type="nucleotide sequence ID" value="NZ_CP130954.1"/>
</dbReference>
<protein>
    <submittedName>
        <fullName evidence="3">Uncharacterized protein</fullName>
    </submittedName>
</protein>
<evidence type="ECO:0000256" key="1">
    <source>
        <dbReference type="SAM" id="MobiDB-lite"/>
    </source>
</evidence>
<evidence type="ECO:0000313" key="4">
    <source>
        <dbReference type="Proteomes" id="UP001066327"/>
    </source>
</evidence>
<dbReference type="Proteomes" id="UP001066327">
    <property type="component" value="Unassembled WGS sequence"/>
</dbReference>
<gene>
    <name evidence="2" type="ORF">O4328_29175</name>
    <name evidence="3" type="ORF">Q5707_38665</name>
</gene>
<keyword evidence="4" id="KW-1185">Reference proteome</keyword>
<evidence type="ECO:0000313" key="2">
    <source>
        <dbReference type="EMBL" id="MCZ4587715.1"/>
    </source>
</evidence>
<sequence length="108" mass="11976">MNSYEPIDDLDPHAPPGGVLILLSVAGQHKLLQQPLPVPEAEADAWARAAFGPWAEHAYHQGPRGELRSKRTQALFYAVYLDHNRQPRANPDHTFPHQPLAEKTVSVG</sequence>
<accession>A0AAX3YQ41</accession>
<reference evidence="3" key="2">
    <citation type="submission" date="2023-07" db="EMBL/GenBank/DDBJ databases">
        <title>Genomic analysis of Rhodococcus opacus VOC-14 with glycol ethers degradation activity.</title>
        <authorList>
            <person name="Narkevich D.A."/>
            <person name="Hlushen A.M."/>
            <person name="Akhremchuk A.E."/>
            <person name="Sikolenko M.A."/>
            <person name="Valentovich L.N."/>
        </authorList>
    </citation>
    <scope>NUCLEOTIDE SEQUENCE</scope>
    <source>
        <strain evidence="3">VOC-14</strain>
        <plasmid evidence="3">pRho-VOC14-C342</plasmid>
    </source>
</reference>
<proteinExistence type="predicted"/>
<name>A0AAX3YQ41_RHOOP</name>
<dbReference type="Proteomes" id="UP001231166">
    <property type="component" value="Plasmid pRho-VOC14-C342"/>
</dbReference>
<evidence type="ECO:0000313" key="5">
    <source>
        <dbReference type="Proteomes" id="UP001231166"/>
    </source>
</evidence>
<keyword evidence="3" id="KW-0614">Plasmid</keyword>